<dbReference type="EMBL" id="BK059134">
    <property type="protein sequence ID" value="DAE33367.1"/>
    <property type="molecule type" value="Genomic_DNA"/>
</dbReference>
<feature type="domain" description="Phage replisome organiser N-terminal" evidence="1">
    <location>
        <begin position="9"/>
        <end position="124"/>
    </location>
</feature>
<sequence>MAKSKRYYWLKLNTDFFRGKPIKKLRKLAGGDTYTIIYLKMLLSSLKDNGRLYFDGIEDDFVKELASDIDEDEENVRVTVRFLMSIGHLTMLSEEEYLLTECESMTGSECESASRMREHREREKLLNENKETSLCDKCVTMSDTEIEKEIDKREEKEKKEEVPLPFDFESAFEQTFAIYPKKTAYTNAKTTWMDKLLGVIEENRPDIARLIYTATAMYLDDYRKKHVDDAEYKFIPKYAEWLKSDCDYWLKFAEKRE</sequence>
<evidence type="ECO:0000313" key="2">
    <source>
        <dbReference type="EMBL" id="DAE33367.1"/>
    </source>
</evidence>
<evidence type="ECO:0000259" key="1">
    <source>
        <dbReference type="Pfam" id="PF09681"/>
    </source>
</evidence>
<reference evidence="2" key="1">
    <citation type="journal article" date="2021" name="Proc. Natl. Acad. Sci. U.S.A.">
        <title>A Catalog of Tens of Thousands of Viruses from Human Metagenomes Reveals Hidden Associations with Chronic Diseases.</title>
        <authorList>
            <person name="Tisza M.J."/>
            <person name="Buck C.B."/>
        </authorList>
    </citation>
    <scope>NUCLEOTIDE SEQUENCE</scope>
    <source>
        <strain evidence="2">CtQ5V6</strain>
    </source>
</reference>
<dbReference type="Pfam" id="PF09681">
    <property type="entry name" value="Phage_rep_org_N"/>
    <property type="match status" value="1"/>
</dbReference>
<organism evidence="2">
    <name type="scientific">virus sp. ctQ5V6</name>
    <dbReference type="NCBI Taxonomy" id="2825815"/>
    <lineage>
        <taxon>Viruses</taxon>
    </lineage>
</organism>
<dbReference type="NCBIfam" id="TIGR01714">
    <property type="entry name" value="phage_rep_org_N"/>
    <property type="match status" value="1"/>
</dbReference>
<name>A0A8S5RPV6_9VIRU</name>
<protein>
    <submittedName>
        <fullName evidence="2">Replisome organizer</fullName>
    </submittedName>
</protein>
<accession>A0A8S5RPV6</accession>
<dbReference type="InterPro" id="IPR010056">
    <property type="entry name" value="Phage_rep_org__N"/>
</dbReference>
<proteinExistence type="predicted"/>